<protein>
    <submittedName>
        <fullName evidence="5">ArsR family regulatory protein</fullName>
    </submittedName>
</protein>
<dbReference type="EMBL" id="AMSG01000010">
    <property type="protein sequence ID" value="EKF55101.1"/>
    <property type="molecule type" value="Genomic_DNA"/>
</dbReference>
<keyword evidence="6" id="KW-1185">Reference proteome</keyword>
<keyword evidence="2" id="KW-0238">DNA-binding</keyword>
<dbReference type="SUPFAM" id="SSF46785">
    <property type="entry name" value="Winged helix' DNA-binding domain"/>
    <property type="match status" value="1"/>
</dbReference>
<reference evidence="5 6" key="1">
    <citation type="journal article" date="2012" name="J. Bacteriol.">
        <title>Genome Sequence of Galbibacter marinum Type Strain ck-I2-15.</title>
        <authorList>
            <person name="Lai Q."/>
            <person name="Li C."/>
            <person name="Shao Z."/>
        </authorList>
    </citation>
    <scope>NUCLEOTIDE SEQUENCE [LARGE SCALE GENOMIC DNA]</scope>
    <source>
        <strain evidence="6">ck-I2-15</strain>
    </source>
</reference>
<dbReference type="InterPro" id="IPR036390">
    <property type="entry name" value="WH_DNA-bd_sf"/>
</dbReference>
<evidence type="ECO:0000256" key="1">
    <source>
        <dbReference type="ARBA" id="ARBA00023015"/>
    </source>
</evidence>
<dbReference type="SMART" id="SM00418">
    <property type="entry name" value="HTH_ARSR"/>
    <property type="match status" value="1"/>
</dbReference>
<dbReference type="AlphaFoldDB" id="K2Q2M3"/>
<evidence type="ECO:0000256" key="2">
    <source>
        <dbReference type="ARBA" id="ARBA00023125"/>
    </source>
</evidence>
<dbReference type="OrthoDB" id="9800049at2"/>
<dbReference type="eggNOG" id="COG0640">
    <property type="taxonomic scope" value="Bacteria"/>
</dbReference>
<dbReference type="InterPro" id="IPR036388">
    <property type="entry name" value="WH-like_DNA-bd_sf"/>
</dbReference>
<accession>K2Q2M3</accession>
<evidence type="ECO:0000256" key="3">
    <source>
        <dbReference type="ARBA" id="ARBA00023163"/>
    </source>
</evidence>
<keyword evidence="3" id="KW-0804">Transcription</keyword>
<comment type="caution">
    <text evidence="5">The sequence shown here is derived from an EMBL/GenBank/DDBJ whole genome shotgun (WGS) entry which is preliminary data.</text>
</comment>
<dbReference type="PRINTS" id="PR00778">
    <property type="entry name" value="HTHARSR"/>
</dbReference>
<dbReference type="Proteomes" id="UP000007364">
    <property type="component" value="Unassembled WGS sequence"/>
</dbReference>
<name>K2Q2M3_9FLAO</name>
<dbReference type="InterPro" id="IPR001845">
    <property type="entry name" value="HTH_ArsR_DNA-bd_dom"/>
</dbReference>
<dbReference type="GO" id="GO:0003700">
    <property type="term" value="F:DNA-binding transcription factor activity"/>
    <property type="evidence" value="ECO:0007669"/>
    <property type="project" value="InterPro"/>
</dbReference>
<dbReference type="PROSITE" id="PS50987">
    <property type="entry name" value="HTH_ARSR_2"/>
    <property type="match status" value="1"/>
</dbReference>
<evidence type="ECO:0000313" key="5">
    <source>
        <dbReference type="EMBL" id="EKF55101.1"/>
    </source>
</evidence>
<sequence>MGFTKIAAHTMEHNELSKTFKALGHPARIAILQFISSNPGCICNDMVKEIDLAQATISQHLVELRKVALIKSSQKGKKVCYTINIDKLYEVKQLVGTFFQEQN</sequence>
<evidence type="ECO:0000313" key="6">
    <source>
        <dbReference type="Proteomes" id="UP000007364"/>
    </source>
</evidence>
<dbReference type="InterPro" id="IPR051011">
    <property type="entry name" value="Metal_resp_trans_reg"/>
</dbReference>
<dbReference type="Gene3D" id="1.10.10.10">
    <property type="entry name" value="Winged helix-like DNA-binding domain superfamily/Winged helix DNA-binding domain"/>
    <property type="match status" value="1"/>
</dbReference>
<dbReference type="Pfam" id="PF12840">
    <property type="entry name" value="HTH_20"/>
    <property type="match status" value="1"/>
</dbReference>
<dbReference type="PANTHER" id="PTHR43132:SF2">
    <property type="entry name" value="ARSENICAL RESISTANCE OPERON REPRESSOR ARSR-RELATED"/>
    <property type="match status" value="1"/>
</dbReference>
<feature type="domain" description="HTH arsR-type" evidence="4">
    <location>
        <begin position="8"/>
        <end position="103"/>
    </location>
</feature>
<organism evidence="5 6">
    <name type="scientific">Galbibacter marinus</name>
    <dbReference type="NCBI Taxonomy" id="555500"/>
    <lineage>
        <taxon>Bacteria</taxon>
        <taxon>Pseudomonadati</taxon>
        <taxon>Bacteroidota</taxon>
        <taxon>Flavobacteriia</taxon>
        <taxon>Flavobacteriales</taxon>
        <taxon>Flavobacteriaceae</taxon>
        <taxon>Galbibacter</taxon>
    </lineage>
</organism>
<dbReference type="RefSeq" id="WP_008991594.1">
    <property type="nucleotide sequence ID" value="NZ_AMSG01000010.1"/>
</dbReference>
<dbReference type="GO" id="GO:0003677">
    <property type="term" value="F:DNA binding"/>
    <property type="evidence" value="ECO:0007669"/>
    <property type="project" value="UniProtKB-KW"/>
</dbReference>
<dbReference type="PANTHER" id="PTHR43132">
    <property type="entry name" value="ARSENICAL RESISTANCE OPERON REPRESSOR ARSR-RELATED"/>
    <property type="match status" value="1"/>
</dbReference>
<evidence type="ECO:0000259" key="4">
    <source>
        <dbReference type="PROSITE" id="PS50987"/>
    </source>
</evidence>
<keyword evidence="1" id="KW-0805">Transcription regulation</keyword>
<dbReference type="InterPro" id="IPR011991">
    <property type="entry name" value="ArsR-like_HTH"/>
</dbReference>
<dbReference type="NCBIfam" id="NF033788">
    <property type="entry name" value="HTH_metalloreg"/>
    <property type="match status" value="1"/>
</dbReference>
<gene>
    <name evidence="5" type="ORF">I215_08727</name>
</gene>
<proteinExistence type="predicted"/>
<dbReference type="CDD" id="cd00090">
    <property type="entry name" value="HTH_ARSR"/>
    <property type="match status" value="1"/>
</dbReference>